<dbReference type="Pfam" id="PF22379">
    <property type="entry name" value="OB_MCM10"/>
    <property type="match status" value="1"/>
</dbReference>
<dbReference type="PANTHER" id="PTHR13454:SF11">
    <property type="entry name" value="PROTEIN MCM10 HOMOLOG"/>
    <property type="match status" value="1"/>
</dbReference>
<feature type="compositionally biased region" description="Polar residues" evidence="8">
    <location>
        <begin position="129"/>
        <end position="141"/>
    </location>
</feature>
<feature type="region of interest" description="Disordered" evidence="8">
    <location>
        <begin position="118"/>
        <end position="285"/>
    </location>
</feature>
<evidence type="ECO:0000313" key="11">
    <source>
        <dbReference type="EMBL" id="OXV07201.1"/>
    </source>
</evidence>
<feature type="compositionally biased region" description="Low complexity" evidence="8">
    <location>
        <begin position="807"/>
        <end position="818"/>
    </location>
</feature>
<feature type="domain" description="MCM10 OB-fold" evidence="10">
    <location>
        <begin position="405"/>
        <end position="552"/>
    </location>
</feature>
<evidence type="ECO:0000256" key="3">
    <source>
        <dbReference type="ARBA" id="ARBA00022705"/>
    </source>
</evidence>
<dbReference type="GO" id="GO:0006270">
    <property type="term" value="P:DNA replication initiation"/>
    <property type="evidence" value="ECO:0007669"/>
    <property type="project" value="InterPro"/>
</dbReference>
<feature type="compositionally biased region" description="Basic and acidic residues" evidence="8">
    <location>
        <begin position="373"/>
        <end position="388"/>
    </location>
</feature>
<dbReference type="FunFam" id="2.40.50.140:FF:000174">
    <property type="entry name" value="DNA replication licensing factor mcm10"/>
    <property type="match status" value="1"/>
</dbReference>
<keyword evidence="5" id="KW-0863">Zinc-finger</keyword>
<evidence type="ECO:0000256" key="4">
    <source>
        <dbReference type="ARBA" id="ARBA00022723"/>
    </source>
</evidence>
<feature type="compositionally biased region" description="Acidic residues" evidence="8">
    <location>
        <begin position="829"/>
        <end position="840"/>
    </location>
</feature>
<feature type="region of interest" description="Disordered" evidence="8">
    <location>
        <begin position="300"/>
        <end position="388"/>
    </location>
</feature>
<comment type="subcellular location">
    <subcellularLocation>
        <location evidence="1">Nucleus</location>
    </subcellularLocation>
</comment>
<keyword evidence="4" id="KW-0479">Metal-binding</keyword>
<feature type="region of interest" description="Disordered" evidence="8">
    <location>
        <begin position="28"/>
        <end position="103"/>
    </location>
</feature>
<feature type="compositionally biased region" description="Polar residues" evidence="8">
    <location>
        <begin position="749"/>
        <end position="762"/>
    </location>
</feature>
<feature type="compositionally biased region" description="Basic and acidic residues" evidence="8">
    <location>
        <begin position="246"/>
        <end position="281"/>
    </location>
</feature>
<feature type="compositionally biased region" description="Basic and acidic residues" evidence="8">
    <location>
        <begin position="321"/>
        <end position="330"/>
    </location>
</feature>
<feature type="compositionally biased region" description="Low complexity" evidence="8">
    <location>
        <begin position="333"/>
        <end position="345"/>
    </location>
</feature>
<comment type="similarity">
    <text evidence="2">Belongs to the MCM10 family.</text>
</comment>
<dbReference type="InterPro" id="IPR012340">
    <property type="entry name" value="NA-bd_OB-fold"/>
</dbReference>
<dbReference type="PANTHER" id="PTHR13454">
    <property type="entry name" value="PROTEIN MCM10 HOMOLOG"/>
    <property type="match status" value="1"/>
</dbReference>
<accession>A0A232LSQ0</accession>
<evidence type="ECO:0000259" key="9">
    <source>
        <dbReference type="Pfam" id="PF09329"/>
    </source>
</evidence>
<feature type="compositionally biased region" description="Basic and acidic residues" evidence="8">
    <location>
        <begin position="72"/>
        <end position="85"/>
    </location>
</feature>
<dbReference type="InterPro" id="IPR040184">
    <property type="entry name" value="Mcm10"/>
</dbReference>
<keyword evidence="12" id="KW-1185">Reference proteome</keyword>
<keyword evidence="7" id="KW-0539">Nucleus</keyword>
<protein>
    <submittedName>
        <fullName evidence="11">Uncharacterized protein</fullName>
    </submittedName>
</protein>
<gene>
    <name evidence="11" type="ORF">Egran_05038</name>
</gene>
<dbReference type="InterPro" id="IPR015408">
    <property type="entry name" value="Znf_Mcm10/DnaG"/>
</dbReference>
<dbReference type="GO" id="GO:0003697">
    <property type="term" value="F:single-stranded DNA binding"/>
    <property type="evidence" value="ECO:0007669"/>
    <property type="project" value="InterPro"/>
</dbReference>
<keyword evidence="6" id="KW-0862">Zinc</keyword>
<feature type="compositionally biased region" description="Basic and acidic residues" evidence="8">
    <location>
        <begin position="201"/>
        <end position="210"/>
    </location>
</feature>
<evidence type="ECO:0000256" key="2">
    <source>
        <dbReference type="ARBA" id="ARBA00009679"/>
    </source>
</evidence>
<feature type="region of interest" description="Disordered" evidence="8">
    <location>
        <begin position="706"/>
        <end position="840"/>
    </location>
</feature>
<dbReference type="Gene3D" id="2.40.50.140">
    <property type="entry name" value="Nucleic acid-binding proteins"/>
    <property type="match status" value="1"/>
</dbReference>
<dbReference type="InterPro" id="IPR055065">
    <property type="entry name" value="OB_MCM10"/>
</dbReference>
<evidence type="ECO:0000259" key="10">
    <source>
        <dbReference type="Pfam" id="PF22379"/>
    </source>
</evidence>
<feature type="domain" description="Zinc finger Mcm10/DnaG-type" evidence="9">
    <location>
        <begin position="561"/>
        <end position="605"/>
    </location>
</feature>
<feature type="compositionally biased region" description="Polar residues" evidence="8">
    <location>
        <begin position="53"/>
        <end position="71"/>
    </location>
</feature>
<feature type="compositionally biased region" description="Basic and acidic residues" evidence="8">
    <location>
        <begin position="730"/>
        <end position="742"/>
    </location>
</feature>
<keyword evidence="3" id="KW-0235">DNA replication</keyword>
<feature type="compositionally biased region" description="Acidic residues" evidence="8">
    <location>
        <begin position="86"/>
        <end position="101"/>
    </location>
</feature>
<evidence type="ECO:0000256" key="1">
    <source>
        <dbReference type="ARBA" id="ARBA00004123"/>
    </source>
</evidence>
<evidence type="ECO:0000256" key="7">
    <source>
        <dbReference type="ARBA" id="ARBA00023242"/>
    </source>
</evidence>
<dbReference type="GO" id="GO:0008270">
    <property type="term" value="F:zinc ion binding"/>
    <property type="evidence" value="ECO:0007669"/>
    <property type="project" value="UniProtKB-KW"/>
</dbReference>
<evidence type="ECO:0000313" key="12">
    <source>
        <dbReference type="Proteomes" id="UP000243515"/>
    </source>
</evidence>
<proteinExistence type="inferred from homology"/>
<dbReference type="AlphaFoldDB" id="A0A232LSQ0"/>
<dbReference type="Proteomes" id="UP000243515">
    <property type="component" value="Unassembled WGS sequence"/>
</dbReference>
<comment type="caution">
    <text evidence="11">The sequence shown here is derived from an EMBL/GenBank/DDBJ whole genome shotgun (WGS) entry which is preliminary data.</text>
</comment>
<dbReference type="EMBL" id="NPHW01005024">
    <property type="protein sequence ID" value="OXV07201.1"/>
    <property type="molecule type" value="Genomic_DNA"/>
</dbReference>
<dbReference type="Pfam" id="PF09329">
    <property type="entry name" value="zf-primase"/>
    <property type="match status" value="1"/>
</dbReference>
<organism evidence="11 12">
    <name type="scientific">Elaphomyces granulatus</name>
    <dbReference type="NCBI Taxonomy" id="519963"/>
    <lineage>
        <taxon>Eukaryota</taxon>
        <taxon>Fungi</taxon>
        <taxon>Dikarya</taxon>
        <taxon>Ascomycota</taxon>
        <taxon>Pezizomycotina</taxon>
        <taxon>Eurotiomycetes</taxon>
        <taxon>Eurotiomycetidae</taxon>
        <taxon>Eurotiales</taxon>
        <taxon>Elaphomycetaceae</taxon>
        <taxon>Elaphomyces</taxon>
    </lineage>
</organism>
<name>A0A232LSQ0_9EURO</name>
<reference evidence="11 12" key="1">
    <citation type="journal article" date="2015" name="Environ. Microbiol.">
        <title>Metagenome sequence of Elaphomyces granulatus from sporocarp tissue reveals Ascomycota ectomycorrhizal fingerprints of genome expansion and a Proteobacteria-rich microbiome.</title>
        <authorList>
            <person name="Quandt C.A."/>
            <person name="Kohler A."/>
            <person name="Hesse C.N."/>
            <person name="Sharpton T.J."/>
            <person name="Martin F."/>
            <person name="Spatafora J.W."/>
        </authorList>
    </citation>
    <scope>NUCLEOTIDE SEQUENCE [LARGE SCALE GENOMIC DNA]</scope>
    <source>
        <strain evidence="11 12">OSC145934</strain>
    </source>
</reference>
<dbReference type="OrthoDB" id="273123at2759"/>
<evidence type="ECO:0000256" key="5">
    <source>
        <dbReference type="ARBA" id="ARBA00022771"/>
    </source>
</evidence>
<dbReference type="GO" id="GO:0043596">
    <property type="term" value="C:nuclear replication fork"/>
    <property type="evidence" value="ECO:0007669"/>
    <property type="project" value="TreeGrafter"/>
</dbReference>
<dbReference type="GO" id="GO:0003688">
    <property type="term" value="F:DNA replication origin binding"/>
    <property type="evidence" value="ECO:0007669"/>
    <property type="project" value="TreeGrafter"/>
</dbReference>
<evidence type="ECO:0000256" key="6">
    <source>
        <dbReference type="ARBA" id="ARBA00022833"/>
    </source>
</evidence>
<sequence length="840" mass="92848">MPAPNQVVHHGIAADQASFPIVVDLSWPPKSPRDALLSSPSGRRKLQNRRLDTSPTRSTNFRPRSQQQQRLLDSDGGHLNEKEQYGDDDDNDDDEDDDEETLQLKLAAIEARLKLKKLQQSKAKSGLSNLEQSTANVQSRPASALGSTGRPPSRLHSSRLRSNTNDRLPKDDVQVPLSPSKKTTGAPEPYSPRRFLLGIDKGLKGKDVSLRRPPSSTVNARPGSAFGVRGGTESRANGGYGPSLDSWHDTDDVPRRSKTFSEKIAESRSLEKSRQARAEKIRKNRSTAFQFDKAEMESFKASAADRPMTPPVRTQRAQSFSRDEVLKVCHDPSSSLRRSKTVSSLRDGDRGASTLGSHDNEFDFLQKQQPQTTRDRKNSISDDKIDAQEENMDVKAADASKFEPFSSLHLSNRILPHSFVSRTLASKTVLRIPDLLKSVRAPEFELPEVDGDYVVLGVVASKSSPRERKESKKVTTKEVDPYDDGLNNTSRYMAITLTDLEWTVDLFLFDTAFPRYYKLSEGILIAILNPNIMPPPPNKIDTNRFSLAISSSDDTILEVGFVRDIGFCKAERKDGKVCQSWVDARKTEFCDYHVDVQVRRTQSQRMGVNGTGMFGPGGRSGSRTGFFGGGKPTGHQQGLKPEGAQYAKESQSTYYIAPGPKGTNASGGLYRSAAKLIDADDDPFLAAGMNGRGMENKEERFRRRLAQQQRERDITVKLGSKGSGPGAEYLRARLNNDEDSSLRPDPNGMATTHSTGNNSFGLTNLRKAEAVCLGPRKRSRDEDKPRGGAKKTRFITSKGIREAGRDSLSGNNNNSNNSEPKRTMAVAMNDDDDDDELDII</sequence>
<evidence type="ECO:0000256" key="8">
    <source>
        <dbReference type="SAM" id="MobiDB-lite"/>
    </source>
</evidence>